<evidence type="ECO:0000256" key="2">
    <source>
        <dbReference type="RuleBase" id="RU369070"/>
    </source>
</evidence>
<evidence type="ECO:0000256" key="1">
    <source>
        <dbReference type="ARBA" id="ARBA00022801"/>
    </source>
</evidence>
<proteinExistence type="inferred from homology"/>
<keyword evidence="1 2" id="KW-0378">Hydrolase</keyword>
<dbReference type="GO" id="GO:0003860">
    <property type="term" value="F:3-hydroxyisobutyryl-CoA hydrolase activity"/>
    <property type="evidence" value="ECO:0000318"/>
    <property type="project" value="GO_Central"/>
</dbReference>
<organism evidence="4">
    <name type="scientific">Solanum lycopersicum</name>
    <name type="common">Tomato</name>
    <name type="synonym">Lycopersicon esculentum</name>
    <dbReference type="NCBI Taxonomy" id="4081"/>
    <lineage>
        <taxon>Eukaryota</taxon>
        <taxon>Viridiplantae</taxon>
        <taxon>Streptophyta</taxon>
        <taxon>Embryophyta</taxon>
        <taxon>Tracheophyta</taxon>
        <taxon>Spermatophyta</taxon>
        <taxon>Magnoliopsida</taxon>
        <taxon>eudicotyledons</taxon>
        <taxon>Gunneridae</taxon>
        <taxon>Pentapetalae</taxon>
        <taxon>asterids</taxon>
        <taxon>lamiids</taxon>
        <taxon>Solanales</taxon>
        <taxon>Solanaceae</taxon>
        <taxon>Solanoideae</taxon>
        <taxon>Solaneae</taxon>
        <taxon>Solanum</taxon>
        <taxon>Solanum subgen. Lycopersicon</taxon>
    </lineage>
</organism>
<dbReference type="InterPro" id="IPR045004">
    <property type="entry name" value="ECH_dom"/>
</dbReference>
<dbReference type="InterPro" id="IPR032259">
    <property type="entry name" value="HIBYL-CoA-H"/>
</dbReference>
<evidence type="ECO:0000313" key="5">
    <source>
        <dbReference type="Proteomes" id="UP000004994"/>
    </source>
</evidence>
<protein>
    <recommendedName>
        <fullName evidence="2">3-hydroxyisobutyryl-CoA hydrolase</fullName>
        <shortName evidence="2">HIB-CoA hydrolase</shortName>
        <shortName evidence="2">HIBYL-CoA-H</shortName>
        <ecNumber evidence="2">3.1.2.4</ecNumber>
    </recommendedName>
    <alternativeName>
        <fullName evidence="2">3-hydroxyisobutyryl-coenzyme A hydrolase</fullName>
    </alternativeName>
</protein>
<dbReference type="CDD" id="cd06558">
    <property type="entry name" value="crotonase-like"/>
    <property type="match status" value="1"/>
</dbReference>
<dbReference type="Pfam" id="PF16113">
    <property type="entry name" value="ECH_2"/>
    <property type="match status" value="1"/>
</dbReference>
<comment type="similarity">
    <text evidence="2">Belongs to the enoyl-CoA hydratase/isomerase family.</text>
</comment>
<dbReference type="EnsemblPlants" id="Solyc07g044730.3.1">
    <property type="protein sequence ID" value="Solyc07g044730.3.1"/>
    <property type="gene ID" value="Solyc07g044730.3"/>
</dbReference>
<accession>A0A3Q7HCY1</accession>
<reference evidence="4" key="2">
    <citation type="submission" date="2019-01" db="UniProtKB">
        <authorList>
            <consortium name="EnsemblPlants"/>
        </authorList>
    </citation>
    <scope>IDENTIFICATION</scope>
    <source>
        <strain evidence="4">cv. Heinz 1706</strain>
    </source>
</reference>
<comment type="catalytic activity">
    <reaction evidence="2">
        <text>3-hydroxy-2-methylpropanoyl-CoA + H2O = 3-hydroxy-2-methylpropanoate + CoA + H(+)</text>
        <dbReference type="Rhea" id="RHEA:20888"/>
        <dbReference type="ChEBI" id="CHEBI:11805"/>
        <dbReference type="ChEBI" id="CHEBI:15377"/>
        <dbReference type="ChEBI" id="CHEBI:15378"/>
        <dbReference type="ChEBI" id="CHEBI:57287"/>
        <dbReference type="ChEBI" id="CHEBI:57340"/>
        <dbReference type="EC" id="3.1.2.4"/>
    </reaction>
</comment>
<dbReference type="InParanoid" id="A0A3Q7HCY1"/>
<dbReference type="Proteomes" id="UP000004994">
    <property type="component" value="Chromosome 7"/>
</dbReference>
<dbReference type="EC" id="3.1.2.4" evidence="2"/>
<dbReference type="PANTHER" id="PTHR43176">
    <property type="entry name" value="3-HYDROXYISOBUTYRYL-COA HYDROLASE-RELATED"/>
    <property type="match status" value="1"/>
</dbReference>
<dbReference type="Gramene" id="Solyc07g044730.3.1">
    <property type="protein sequence ID" value="Solyc07g044730.3.1"/>
    <property type="gene ID" value="Solyc07g044730.3"/>
</dbReference>
<dbReference type="AlphaFoldDB" id="A0A3Q7HCY1"/>
<comment type="function">
    <text evidence="2">Hydrolyzes 3-hydroxyisobutyryl-CoA (HIBYL-CoA), a saline catabolite. Has high activity toward isobutyryl-CoA. Could be an isobutyryl-CoA dehydrogenase that functions in valine catabolism.</text>
</comment>
<dbReference type="SUPFAM" id="SSF52096">
    <property type="entry name" value="ClpP/crotonase"/>
    <property type="match status" value="1"/>
</dbReference>
<evidence type="ECO:0000259" key="3">
    <source>
        <dbReference type="Pfam" id="PF16113"/>
    </source>
</evidence>
<keyword evidence="5" id="KW-1185">Reference proteome</keyword>
<reference evidence="4" key="1">
    <citation type="journal article" date="2012" name="Nature">
        <title>The tomato genome sequence provides insights into fleshy fruit evolution.</title>
        <authorList>
            <consortium name="Tomato Genome Consortium"/>
        </authorList>
    </citation>
    <scope>NUCLEOTIDE SEQUENCE [LARGE SCALE GENOMIC DNA]</scope>
    <source>
        <strain evidence="4">cv. Heinz 1706</strain>
    </source>
</reference>
<dbReference type="Gene3D" id="3.90.226.10">
    <property type="entry name" value="2-enoyl-CoA Hydratase, Chain A, domain 1"/>
    <property type="match status" value="1"/>
</dbReference>
<dbReference type="OMA" id="FRITMNI"/>
<name>A0A3Q7HCY1_SOLLC</name>
<dbReference type="STRING" id="4081.A0A3Q7HCY1"/>
<dbReference type="InterPro" id="IPR029045">
    <property type="entry name" value="ClpP/crotonase-like_dom_sf"/>
</dbReference>
<feature type="domain" description="Enoyl-CoA hydratase/isomerase" evidence="3">
    <location>
        <begin position="29"/>
        <end position="332"/>
    </location>
</feature>
<dbReference type="PaxDb" id="4081-Solyc07g044730.2.1"/>
<comment type="pathway">
    <text evidence="2">Amino-acid degradation; L-valine degradation.</text>
</comment>
<dbReference type="PANTHER" id="PTHR43176:SF27">
    <property type="entry name" value="3-HYDROXYISOBUTYRYL-COA HYDROLASE"/>
    <property type="match status" value="1"/>
</dbReference>
<sequence length="371" mass="42278">MAIISIPSSTTMFPMPQQVLRQDREALTLGHNFEKYEDDDNADFVIIKGAGRTFSAGGDLRIFYEERNTRDSCLEGTYRMYWLCYHIHTYKKPHIALVHGMSVGGGASLMAPMKFSVVTEKAFSSTPETNIGFHPDCGFSYMLPRLPGRLGEKLRGKEVVAAGLATHFVPSQKLFQLEKHLLSIKSGDEDTIRSVINEFSSNIHIDERSVLNKLSIINECFSKDSVEEIIESFEAEGSRKGNDWILAVLKSLKKASPTALKITLRSIREGRTQTISECLRREFRISMNIQRAITSGDFYEGIRAQIIDKDKSPKWNPSTLDKVHDDQLDLIFKPFEDHELELQIPINEEEYRWRGKYENSSYSHLRGSVLM</sequence>
<evidence type="ECO:0000313" key="4">
    <source>
        <dbReference type="EnsemblPlants" id="Solyc07g044730.3.1"/>
    </source>
</evidence>
<dbReference type="GO" id="GO:0006574">
    <property type="term" value="P:L-valine catabolic process"/>
    <property type="evidence" value="ECO:0000318"/>
    <property type="project" value="GO_Central"/>
</dbReference>